<gene>
    <name evidence="1" type="ORF">OsJ_29134</name>
</gene>
<evidence type="ECO:0000313" key="1">
    <source>
        <dbReference type="EMBL" id="EAZ44515.1"/>
    </source>
</evidence>
<organism evidence="1">
    <name type="scientific">Oryza sativa subsp. japonica</name>
    <name type="common">Rice</name>
    <dbReference type="NCBI Taxonomy" id="39947"/>
    <lineage>
        <taxon>Eukaryota</taxon>
        <taxon>Viridiplantae</taxon>
        <taxon>Streptophyta</taxon>
        <taxon>Embryophyta</taxon>
        <taxon>Tracheophyta</taxon>
        <taxon>Spermatophyta</taxon>
        <taxon>Magnoliopsida</taxon>
        <taxon>Liliopsida</taxon>
        <taxon>Poales</taxon>
        <taxon>Poaceae</taxon>
        <taxon>BOP clade</taxon>
        <taxon>Oryzoideae</taxon>
        <taxon>Oryzeae</taxon>
        <taxon>Oryzinae</taxon>
        <taxon>Oryza</taxon>
        <taxon>Oryza sativa</taxon>
    </lineage>
</organism>
<accession>A3BY76</accession>
<proteinExistence type="predicted"/>
<dbReference type="PANTHER" id="PTHR33116">
    <property type="entry name" value="REVERSE TRANSCRIPTASE ZINC-BINDING DOMAIN-CONTAINING PROTEIN-RELATED-RELATED"/>
    <property type="match status" value="1"/>
</dbReference>
<dbReference type="Proteomes" id="UP000007752">
    <property type="component" value="Chromosome 9"/>
</dbReference>
<dbReference type="SUPFAM" id="SSF56672">
    <property type="entry name" value="DNA/RNA polymerases"/>
    <property type="match status" value="1"/>
</dbReference>
<dbReference type="InterPro" id="IPR043502">
    <property type="entry name" value="DNA/RNA_pol_sf"/>
</dbReference>
<dbReference type="PANTHER" id="PTHR33116:SF78">
    <property type="entry name" value="OS12G0587133 PROTEIN"/>
    <property type="match status" value="1"/>
</dbReference>
<dbReference type="EMBL" id="CM000146">
    <property type="protein sequence ID" value="EAZ44515.1"/>
    <property type="molecule type" value="Genomic_DNA"/>
</dbReference>
<dbReference type="AlphaFoldDB" id="A3BY76"/>
<protein>
    <submittedName>
        <fullName evidence="1">Uncharacterized protein</fullName>
    </submittedName>
</protein>
<name>A3BY76_ORYSJ</name>
<reference evidence="1" key="2">
    <citation type="submission" date="2008-12" db="EMBL/GenBank/DDBJ databases">
        <title>Improved gene annotation of the rice (Oryza sativa) genomes.</title>
        <authorList>
            <person name="Wang J."/>
            <person name="Li R."/>
            <person name="Fan W."/>
            <person name="Huang Q."/>
            <person name="Zhang J."/>
            <person name="Zhou Y."/>
            <person name="Hu Y."/>
            <person name="Zi S."/>
            <person name="Li J."/>
            <person name="Ni P."/>
            <person name="Zheng H."/>
            <person name="Zhang Y."/>
            <person name="Zhao M."/>
            <person name="Hao Q."/>
            <person name="McDermott J."/>
            <person name="Samudrala R."/>
            <person name="Kristiansen K."/>
            <person name="Wong G.K.-S."/>
        </authorList>
    </citation>
    <scope>NUCLEOTIDE SEQUENCE</scope>
</reference>
<sequence length="464" mass="51880">MTHLKSNTRTTSDHVPLVVSASTKVPKPQIFRFENSYLHKSSFLPAALANWNPSQGDVDGAAVIAANLKKVRSNVKAWAKLNKDGCGVEDDCRFVIDYLDFQEENRPLSPAELTLRQLVQRSSPLYSFKKQRTGSNVGRSEGLSWGLITLISSKPMRPTIIAKLIAILWSTSNPEWHFDLAALYSHRIWNCDSLIALFTQTEILLAIRQMDRNSAPGPDGFGPGFYQAAWGTISSDVMLMMQSFHANEADLEQINRAYIVLFPKPRKENTPDGYRPISLQNCLVKIIAKALANRLQMVLPELIDADQTGFLKGRSISENFIYAICRSSIQDIQLLKNTLDQFALASGLKINYAKSTLIAMHTPEDEATSLAQILQCKIEDFPMSYLSLPLTPSKVRKGELQPMIARADRYLAGWQARLLSYAERLVLVNAVLDIIPVYAMSAIKIPKGVVEDLTKKEKSLPLDR</sequence>
<reference evidence="1" key="1">
    <citation type="journal article" date="2005" name="PLoS Biol.">
        <title>The genomes of Oryza sativa: a history of duplications.</title>
        <authorList>
            <person name="Yu J."/>
            <person name="Wang J."/>
            <person name="Lin W."/>
            <person name="Li S."/>
            <person name="Li H."/>
            <person name="Zhou J."/>
            <person name="Ni P."/>
            <person name="Dong W."/>
            <person name="Hu S."/>
            <person name="Zeng C."/>
            <person name="Zhang J."/>
            <person name="Zhang Y."/>
            <person name="Li R."/>
            <person name="Xu Z."/>
            <person name="Li S."/>
            <person name="Li X."/>
            <person name="Zheng H."/>
            <person name="Cong L."/>
            <person name="Lin L."/>
            <person name="Yin J."/>
            <person name="Geng J."/>
            <person name="Li G."/>
            <person name="Shi J."/>
            <person name="Liu J."/>
            <person name="Lv H."/>
            <person name="Li J."/>
            <person name="Wang J."/>
            <person name="Deng Y."/>
            <person name="Ran L."/>
            <person name="Shi X."/>
            <person name="Wang X."/>
            <person name="Wu Q."/>
            <person name="Li C."/>
            <person name="Ren X."/>
            <person name="Wang J."/>
            <person name="Wang X."/>
            <person name="Li D."/>
            <person name="Liu D."/>
            <person name="Zhang X."/>
            <person name="Ji Z."/>
            <person name="Zhao W."/>
            <person name="Sun Y."/>
            <person name="Zhang Z."/>
            <person name="Bao J."/>
            <person name="Han Y."/>
            <person name="Dong L."/>
            <person name="Ji J."/>
            <person name="Chen P."/>
            <person name="Wu S."/>
            <person name="Liu J."/>
            <person name="Xiao Y."/>
            <person name="Bu D."/>
            <person name="Tan J."/>
            <person name="Yang L."/>
            <person name="Ye C."/>
            <person name="Zhang J."/>
            <person name="Xu J."/>
            <person name="Zhou Y."/>
            <person name="Yu Y."/>
            <person name="Zhang B."/>
            <person name="Zhuang S."/>
            <person name="Wei H."/>
            <person name="Liu B."/>
            <person name="Lei M."/>
            <person name="Yu H."/>
            <person name="Li Y."/>
            <person name="Xu H."/>
            <person name="Wei S."/>
            <person name="He X."/>
            <person name="Fang L."/>
            <person name="Zhang Z."/>
            <person name="Zhang Y."/>
            <person name="Huang X."/>
            <person name="Su Z."/>
            <person name="Tong W."/>
            <person name="Li J."/>
            <person name="Tong Z."/>
            <person name="Li S."/>
            <person name="Ye J."/>
            <person name="Wang L."/>
            <person name="Fang L."/>
            <person name="Lei T."/>
            <person name="Chen C."/>
            <person name="Chen H."/>
            <person name="Xu Z."/>
            <person name="Li H."/>
            <person name="Huang H."/>
            <person name="Zhang F."/>
            <person name="Xu H."/>
            <person name="Li N."/>
            <person name="Zhao C."/>
            <person name="Li S."/>
            <person name="Dong L."/>
            <person name="Huang Y."/>
            <person name="Li L."/>
            <person name="Xi Y."/>
            <person name="Qi Q."/>
            <person name="Li W."/>
            <person name="Zhang B."/>
            <person name="Hu W."/>
            <person name="Zhang Y."/>
            <person name="Tian X."/>
            <person name="Jiao Y."/>
            <person name="Liang X."/>
            <person name="Jin J."/>
            <person name="Gao L."/>
            <person name="Zheng W."/>
            <person name="Hao B."/>
            <person name="Liu S."/>
            <person name="Wang W."/>
            <person name="Yuan L."/>
            <person name="Cao M."/>
            <person name="McDermott J."/>
            <person name="Samudrala R."/>
            <person name="Wang J."/>
            <person name="Wong G.K."/>
            <person name="Yang H."/>
        </authorList>
    </citation>
    <scope>NUCLEOTIDE SEQUENCE [LARGE SCALE GENOMIC DNA]</scope>
</reference>